<gene>
    <name evidence="2" type="ORF">Cni_G15923</name>
</gene>
<protein>
    <submittedName>
        <fullName evidence="2">Uncharacterized protein</fullName>
    </submittedName>
</protein>
<name>A0AAQ3QGA4_9LILI</name>
<feature type="compositionally biased region" description="Low complexity" evidence="1">
    <location>
        <begin position="65"/>
        <end position="92"/>
    </location>
</feature>
<keyword evidence="3" id="KW-1185">Reference proteome</keyword>
<reference evidence="2 3" key="1">
    <citation type="submission" date="2023-10" db="EMBL/GenBank/DDBJ databases">
        <title>Chromosome-scale genome assembly provides insights into flower coloration mechanisms of Canna indica.</title>
        <authorList>
            <person name="Li C."/>
        </authorList>
    </citation>
    <scope>NUCLEOTIDE SEQUENCE [LARGE SCALE GENOMIC DNA]</scope>
    <source>
        <tissue evidence="2">Flower</tissue>
    </source>
</reference>
<dbReference type="EMBL" id="CP136894">
    <property type="protein sequence ID" value="WOL07185.1"/>
    <property type="molecule type" value="Genomic_DNA"/>
</dbReference>
<sequence length="98" mass="10369">MSPPRLQHPRTNFTAHAASLAADSPLASMIHNLLNLKNEKKRKTLRFTPPPTASSPCTDPPLHPSPYASLIHASSSSAATSSSSNSTEPAASHTKSKQ</sequence>
<accession>A0AAQ3QGA4</accession>
<evidence type="ECO:0000256" key="1">
    <source>
        <dbReference type="SAM" id="MobiDB-lite"/>
    </source>
</evidence>
<dbReference type="AlphaFoldDB" id="A0AAQ3QGA4"/>
<proteinExistence type="predicted"/>
<feature type="region of interest" description="Disordered" evidence="1">
    <location>
        <begin position="39"/>
        <end position="98"/>
    </location>
</feature>
<organism evidence="2 3">
    <name type="scientific">Canna indica</name>
    <name type="common">Indian-shot</name>
    <dbReference type="NCBI Taxonomy" id="4628"/>
    <lineage>
        <taxon>Eukaryota</taxon>
        <taxon>Viridiplantae</taxon>
        <taxon>Streptophyta</taxon>
        <taxon>Embryophyta</taxon>
        <taxon>Tracheophyta</taxon>
        <taxon>Spermatophyta</taxon>
        <taxon>Magnoliopsida</taxon>
        <taxon>Liliopsida</taxon>
        <taxon>Zingiberales</taxon>
        <taxon>Cannaceae</taxon>
        <taxon>Canna</taxon>
    </lineage>
</organism>
<evidence type="ECO:0000313" key="3">
    <source>
        <dbReference type="Proteomes" id="UP001327560"/>
    </source>
</evidence>
<evidence type="ECO:0000313" key="2">
    <source>
        <dbReference type="EMBL" id="WOL07185.1"/>
    </source>
</evidence>
<feature type="compositionally biased region" description="Pro residues" evidence="1">
    <location>
        <begin position="48"/>
        <end position="64"/>
    </location>
</feature>
<dbReference type="Proteomes" id="UP001327560">
    <property type="component" value="Chromosome 5"/>
</dbReference>